<evidence type="ECO:0000313" key="3">
    <source>
        <dbReference type="Proteomes" id="UP001283361"/>
    </source>
</evidence>
<sequence length="170" mass="18405">MIHLAGVLCVLCLLPLASLSRLVGFKSIPGEGEWFPPCRVLHVRNAAQMSHVTADINRTSDFLVLNDYTVIDFSIIRNESALAKLPTSIALCYQGKLTRETKSFSSVSHRSSALYLNSTHLSSSALYLPLISPALPSTFHSSLQLCPLPSTHLSSSALYLPLISPALPST</sequence>
<dbReference type="EMBL" id="JAWDGP010005269">
    <property type="protein sequence ID" value="KAK3758488.1"/>
    <property type="molecule type" value="Genomic_DNA"/>
</dbReference>
<reference evidence="2" key="1">
    <citation type="journal article" date="2023" name="G3 (Bethesda)">
        <title>A reference genome for the long-term kleptoplast-retaining sea slug Elysia crispata morphotype clarki.</title>
        <authorList>
            <person name="Eastman K.E."/>
            <person name="Pendleton A.L."/>
            <person name="Shaikh M.A."/>
            <person name="Suttiyut T."/>
            <person name="Ogas R."/>
            <person name="Tomko P."/>
            <person name="Gavelis G."/>
            <person name="Widhalm J.R."/>
            <person name="Wisecaver J.H."/>
        </authorList>
    </citation>
    <scope>NUCLEOTIDE SEQUENCE</scope>
    <source>
        <strain evidence="2">ECLA1</strain>
    </source>
</reference>
<organism evidence="2 3">
    <name type="scientific">Elysia crispata</name>
    <name type="common">lettuce slug</name>
    <dbReference type="NCBI Taxonomy" id="231223"/>
    <lineage>
        <taxon>Eukaryota</taxon>
        <taxon>Metazoa</taxon>
        <taxon>Spiralia</taxon>
        <taxon>Lophotrochozoa</taxon>
        <taxon>Mollusca</taxon>
        <taxon>Gastropoda</taxon>
        <taxon>Heterobranchia</taxon>
        <taxon>Euthyneura</taxon>
        <taxon>Panpulmonata</taxon>
        <taxon>Sacoglossa</taxon>
        <taxon>Placobranchoidea</taxon>
        <taxon>Plakobranchidae</taxon>
        <taxon>Elysia</taxon>
    </lineage>
</organism>
<proteinExistence type="predicted"/>
<name>A0AAE1D6R9_9GAST</name>
<evidence type="ECO:0000256" key="1">
    <source>
        <dbReference type="SAM" id="SignalP"/>
    </source>
</evidence>
<feature type="signal peptide" evidence="1">
    <location>
        <begin position="1"/>
        <end position="19"/>
    </location>
</feature>
<protein>
    <submittedName>
        <fullName evidence="2">Uncharacterized protein</fullName>
    </submittedName>
</protein>
<feature type="chain" id="PRO_5042013515" evidence="1">
    <location>
        <begin position="20"/>
        <end position="170"/>
    </location>
</feature>
<gene>
    <name evidence="2" type="ORF">RRG08_058758</name>
</gene>
<evidence type="ECO:0000313" key="2">
    <source>
        <dbReference type="EMBL" id="KAK3758488.1"/>
    </source>
</evidence>
<keyword evidence="3" id="KW-1185">Reference proteome</keyword>
<dbReference type="AlphaFoldDB" id="A0AAE1D6R9"/>
<comment type="caution">
    <text evidence="2">The sequence shown here is derived from an EMBL/GenBank/DDBJ whole genome shotgun (WGS) entry which is preliminary data.</text>
</comment>
<dbReference type="Proteomes" id="UP001283361">
    <property type="component" value="Unassembled WGS sequence"/>
</dbReference>
<accession>A0AAE1D6R9</accession>
<keyword evidence="1" id="KW-0732">Signal</keyword>